<dbReference type="EMBL" id="JACDXJ010000001">
    <property type="protein sequence ID" value="MBA1157021.1"/>
    <property type="molecule type" value="Genomic_DNA"/>
</dbReference>
<feature type="domain" description="AMP-binding enzyme C-terminal" evidence="2">
    <location>
        <begin position="426"/>
        <end position="500"/>
    </location>
</feature>
<organism evidence="3 4">
    <name type="scientific">Microvirga mediterraneensis</name>
    <dbReference type="NCBI Taxonomy" id="2754695"/>
    <lineage>
        <taxon>Bacteria</taxon>
        <taxon>Pseudomonadati</taxon>
        <taxon>Pseudomonadota</taxon>
        <taxon>Alphaproteobacteria</taxon>
        <taxon>Hyphomicrobiales</taxon>
        <taxon>Methylobacteriaceae</taxon>
        <taxon>Microvirga</taxon>
    </lineage>
</organism>
<dbReference type="Pfam" id="PF13193">
    <property type="entry name" value="AMP-binding_C"/>
    <property type="match status" value="1"/>
</dbReference>
<dbReference type="PANTHER" id="PTHR43767">
    <property type="entry name" value="LONG-CHAIN-FATTY-ACID--COA LIGASE"/>
    <property type="match status" value="1"/>
</dbReference>
<proteinExistence type="predicted"/>
<evidence type="ECO:0000259" key="2">
    <source>
        <dbReference type="Pfam" id="PF13193"/>
    </source>
</evidence>
<evidence type="ECO:0000313" key="4">
    <source>
        <dbReference type="Proteomes" id="UP000572984"/>
    </source>
</evidence>
<accession>A0A838BNU0</accession>
<protein>
    <submittedName>
        <fullName evidence="3">Acyl--CoA ligase</fullName>
    </submittedName>
</protein>
<dbReference type="Proteomes" id="UP000572984">
    <property type="component" value="Unassembled WGS sequence"/>
</dbReference>
<dbReference type="RefSeq" id="WP_181052541.1">
    <property type="nucleotide sequence ID" value="NZ_JACDXJ010000001.1"/>
</dbReference>
<name>A0A838BNU0_9HYPH</name>
<feature type="domain" description="AMP-dependent synthetase/ligase" evidence="1">
    <location>
        <begin position="7"/>
        <end position="370"/>
    </location>
</feature>
<dbReference type="Gene3D" id="3.30.300.30">
    <property type="match status" value="1"/>
</dbReference>
<sequence>MRVEEFLRESARKHGRKEALITNSRRLTYDELDDLSERMAWSLAQNGVGRDDRVVIFMENIWEAVVSIFAALKVGATFSPINATTKTDKLAYILQNCRAKAVITQSKLSGVAAAAVEMSPTVELTVVAGDGENKLPFALSFSDCVSHRFSAPLRHGGIDMDLAMLIYTSGSTGRPKGVMMTHRNMEAAATSISTYIQNVSSDIILNVLPIAFDYGLYQLIMSIKLGATLVLEKSFAFPQAIFAVMRREHVTGLPLVPTMAALILQMKDLVPGSFPDLRYITNTAAALPPSHIAQLRKLFPDVRIYSMYGLTECKRCTYLPPEKLDVKPDSVGIAIPNTEAFVVDDDGKKVPSGVIGELVIRGPHVMQGYWEDDEATRKALRPGPHPWERVLYTGDLFRADEDGYLYFVGRKDDIIKTRGEKVAPKEVEAVIHACPGVIEAVVVGVHDPILGQALHAIVVAQSETLTEQSIIRHCAAHLEDYMVPKSVVFRMELPKTDTGKVSRRLAAETLEQVQ</sequence>
<comment type="caution">
    <text evidence="3">The sequence shown here is derived from an EMBL/GenBank/DDBJ whole genome shotgun (WGS) entry which is preliminary data.</text>
</comment>
<evidence type="ECO:0000313" key="3">
    <source>
        <dbReference type="EMBL" id="MBA1157021.1"/>
    </source>
</evidence>
<dbReference type="Pfam" id="PF00501">
    <property type="entry name" value="AMP-binding"/>
    <property type="match status" value="1"/>
</dbReference>
<dbReference type="GO" id="GO:0016877">
    <property type="term" value="F:ligase activity, forming carbon-sulfur bonds"/>
    <property type="evidence" value="ECO:0007669"/>
    <property type="project" value="UniProtKB-ARBA"/>
</dbReference>
<dbReference type="AlphaFoldDB" id="A0A838BNU0"/>
<gene>
    <name evidence="3" type="ORF">H0S73_12875</name>
</gene>
<dbReference type="InterPro" id="IPR050237">
    <property type="entry name" value="ATP-dep_AMP-bd_enzyme"/>
</dbReference>
<dbReference type="PANTHER" id="PTHR43767:SF10">
    <property type="entry name" value="SURFACTIN SYNTHASE SUBUNIT 1"/>
    <property type="match status" value="1"/>
</dbReference>
<dbReference type="Gene3D" id="3.40.50.12780">
    <property type="entry name" value="N-terminal domain of ligase-like"/>
    <property type="match status" value="1"/>
</dbReference>
<reference evidence="3 4" key="1">
    <citation type="submission" date="2020-07" db="EMBL/GenBank/DDBJ databases">
        <title>Draft genome and description of Microvirga mediterraneensis Marseille-Q2068 sp. nov.</title>
        <authorList>
            <person name="Boxberger M."/>
        </authorList>
    </citation>
    <scope>NUCLEOTIDE SEQUENCE [LARGE SCALE GENOMIC DNA]</scope>
    <source>
        <strain evidence="3 4">Marseille-Q2068</strain>
    </source>
</reference>
<dbReference type="InterPro" id="IPR020845">
    <property type="entry name" value="AMP-binding_CS"/>
</dbReference>
<dbReference type="InterPro" id="IPR045851">
    <property type="entry name" value="AMP-bd_C_sf"/>
</dbReference>
<evidence type="ECO:0000259" key="1">
    <source>
        <dbReference type="Pfam" id="PF00501"/>
    </source>
</evidence>
<dbReference type="InterPro" id="IPR042099">
    <property type="entry name" value="ANL_N_sf"/>
</dbReference>
<keyword evidence="3" id="KW-0436">Ligase</keyword>
<dbReference type="InterPro" id="IPR000873">
    <property type="entry name" value="AMP-dep_synth/lig_dom"/>
</dbReference>
<keyword evidence="4" id="KW-1185">Reference proteome</keyword>
<dbReference type="PROSITE" id="PS00455">
    <property type="entry name" value="AMP_BINDING"/>
    <property type="match status" value="1"/>
</dbReference>
<dbReference type="InterPro" id="IPR025110">
    <property type="entry name" value="AMP-bd_C"/>
</dbReference>
<dbReference type="SUPFAM" id="SSF56801">
    <property type="entry name" value="Acetyl-CoA synthetase-like"/>
    <property type="match status" value="1"/>
</dbReference>